<dbReference type="EMBL" id="CP094302">
    <property type="protein sequence ID" value="WHP82941.1"/>
    <property type="molecule type" value="Genomic_DNA"/>
</dbReference>
<gene>
    <name evidence="1" type="ORF">MQ095_14190</name>
</gene>
<proteinExistence type="predicted"/>
<dbReference type="RefSeq" id="WP_051905071.1">
    <property type="nucleotide sequence ID" value="NZ_CP094302.2"/>
</dbReference>
<evidence type="ECO:0000313" key="2">
    <source>
        <dbReference type="Proteomes" id="UP001238370"/>
    </source>
</evidence>
<protein>
    <submittedName>
        <fullName evidence="1">DUF551 domain-containing protein</fullName>
    </submittedName>
</protein>
<organism evidence="1 2">
    <name type="scientific">Edwardsiella anguillarum</name>
    <dbReference type="NCBI Taxonomy" id="1821960"/>
    <lineage>
        <taxon>Bacteria</taxon>
        <taxon>Pseudomonadati</taxon>
        <taxon>Pseudomonadota</taxon>
        <taxon>Gammaproteobacteria</taxon>
        <taxon>Enterobacterales</taxon>
        <taxon>Hafniaceae</taxon>
        <taxon>Edwardsiella</taxon>
    </lineage>
</organism>
<name>A0ABY8SB09_9GAMM</name>
<sequence length="199" mass="21894">MTTITKEQLIKLLQHRISVAAKYPDIEEAQIDATVFKIALASVEADPVAYVDPVAFHNFSAYRSGKTDNKHMGREWMWANPDAGLIPVYTVPPAPVSDPAVSDNSIHDLFLRAKSLMYQSGGSPIENSLNPVDAWLFEAERADMLQAEPISPDAEEPDDTVFTCPRCGRRSSRPNGEHYCHPLAAAARETAPKEETSNG</sequence>
<dbReference type="GeneID" id="33938310"/>
<accession>A0ABY8SB09</accession>
<dbReference type="Proteomes" id="UP001238370">
    <property type="component" value="Chromosome"/>
</dbReference>
<keyword evidence="2" id="KW-1185">Reference proteome</keyword>
<evidence type="ECO:0000313" key="1">
    <source>
        <dbReference type="EMBL" id="WHP82941.1"/>
    </source>
</evidence>
<reference evidence="1 2" key="1">
    <citation type="submission" date="2022-03" db="EMBL/GenBank/DDBJ databases">
        <title>Survey of Intraspecific Variation of Edwardsiella anguillarum Isolates from Non-Anguillid Fish Host Originating from Varied Geographic Locations.</title>
        <authorList>
            <person name="Armwood A.R."/>
            <person name="Woodyard E."/>
            <person name="Waldbieser G.C."/>
            <person name="Camus A.C."/>
            <person name="Divya D."/>
            <person name="Tekedar H."/>
            <person name="Soto E."/>
            <person name="Stein C."/>
            <person name="Ucko M."/>
            <person name="Ware C."/>
            <person name="Griffin M.J."/>
        </authorList>
    </citation>
    <scope>NUCLEOTIDE SEQUENCE [LARGE SCALE GENOMIC DNA]</scope>
    <source>
        <strain evidence="1 2">R18-35-2</strain>
    </source>
</reference>